<name>A0AAU9RGQ8_THLAR</name>
<evidence type="ECO:0000256" key="1">
    <source>
        <dbReference type="ARBA" id="ARBA00022729"/>
    </source>
</evidence>
<feature type="domain" description="Bulb-type lectin" evidence="5">
    <location>
        <begin position="23"/>
        <end position="149"/>
    </location>
</feature>
<dbReference type="SUPFAM" id="SSF51110">
    <property type="entry name" value="alpha-D-mannose-specific plant lectins"/>
    <property type="match status" value="1"/>
</dbReference>
<evidence type="ECO:0000259" key="5">
    <source>
        <dbReference type="PROSITE" id="PS50927"/>
    </source>
</evidence>
<dbReference type="InterPro" id="IPR036426">
    <property type="entry name" value="Bulb-type_lectin_dom_sf"/>
</dbReference>
<dbReference type="Pfam" id="PF00954">
    <property type="entry name" value="S_locus_glycop"/>
    <property type="match status" value="1"/>
</dbReference>
<accession>A0AAU9RGQ8</accession>
<dbReference type="GO" id="GO:0048544">
    <property type="term" value="P:recognition of pollen"/>
    <property type="evidence" value="ECO:0007669"/>
    <property type="project" value="InterPro"/>
</dbReference>
<evidence type="ECO:0000256" key="4">
    <source>
        <dbReference type="SAM" id="SignalP"/>
    </source>
</evidence>
<dbReference type="InterPro" id="IPR000858">
    <property type="entry name" value="S_locus_glycoprot_dom"/>
</dbReference>
<keyword evidence="1 4" id="KW-0732">Signal</keyword>
<gene>
    <name evidence="6" type="ORF">TAV2_LOCUS4795</name>
</gene>
<dbReference type="Gene3D" id="2.90.10.10">
    <property type="entry name" value="Bulb-type lectin domain"/>
    <property type="match status" value="1"/>
</dbReference>
<keyword evidence="3" id="KW-0325">Glycoprotein</keyword>
<sequence length="240" mass="27116">MMKPEKWVFKLLLFLSFGSCISVDTITPSRPLKDGELLISEGKNFVLGFFSPGKSSFRYVGIWYYKVSEQTVVWVANRDRPINGVEPVGSTQHVLYRGSTRLWRSSPWIVLRNSFLSYDYRMNFTTVDNDKEVFHMYSLINSSIASRMFVDTSGHGAMFTWDQDKSEWVRLFRFTDAACDEYGHCGANGLCLRIMGITSNARAFLDTNPNQRRSGTSGIFRAAVGRKESSCPCAVTGKGS</sequence>
<dbReference type="PANTHER" id="PTHR32444">
    <property type="entry name" value="BULB-TYPE LECTIN DOMAIN-CONTAINING PROTEIN"/>
    <property type="match status" value="1"/>
</dbReference>
<dbReference type="SMART" id="SM00108">
    <property type="entry name" value="B_lectin"/>
    <property type="match status" value="1"/>
</dbReference>
<dbReference type="Proteomes" id="UP000836841">
    <property type="component" value="Unassembled WGS sequence"/>
</dbReference>
<evidence type="ECO:0000313" key="6">
    <source>
        <dbReference type="EMBL" id="CAH2042826.1"/>
    </source>
</evidence>
<evidence type="ECO:0000256" key="3">
    <source>
        <dbReference type="ARBA" id="ARBA00023180"/>
    </source>
</evidence>
<evidence type="ECO:0000313" key="7">
    <source>
        <dbReference type="Proteomes" id="UP000836841"/>
    </source>
</evidence>
<organism evidence="6 7">
    <name type="scientific">Thlaspi arvense</name>
    <name type="common">Field penny-cress</name>
    <dbReference type="NCBI Taxonomy" id="13288"/>
    <lineage>
        <taxon>Eukaryota</taxon>
        <taxon>Viridiplantae</taxon>
        <taxon>Streptophyta</taxon>
        <taxon>Embryophyta</taxon>
        <taxon>Tracheophyta</taxon>
        <taxon>Spermatophyta</taxon>
        <taxon>Magnoliopsida</taxon>
        <taxon>eudicotyledons</taxon>
        <taxon>Gunneridae</taxon>
        <taxon>Pentapetalae</taxon>
        <taxon>rosids</taxon>
        <taxon>malvids</taxon>
        <taxon>Brassicales</taxon>
        <taxon>Brassicaceae</taxon>
        <taxon>Thlaspideae</taxon>
        <taxon>Thlaspi</taxon>
    </lineage>
</organism>
<evidence type="ECO:0000256" key="2">
    <source>
        <dbReference type="ARBA" id="ARBA00023157"/>
    </source>
</evidence>
<dbReference type="PROSITE" id="PS50927">
    <property type="entry name" value="BULB_LECTIN"/>
    <property type="match status" value="1"/>
</dbReference>
<reference evidence="6 7" key="1">
    <citation type="submission" date="2022-03" db="EMBL/GenBank/DDBJ databases">
        <authorList>
            <person name="Nunn A."/>
            <person name="Chopra R."/>
            <person name="Nunn A."/>
            <person name="Contreras Garrido A."/>
        </authorList>
    </citation>
    <scope>NUCLEOTIDE SEQUENCE [LARGE SCALE GENOMIC DNA]</scope>
</reference>
<keyword evidence="2" id="KW-1015">Disulfide bond</keyword>
<proteinExistence type="predicted"/>
<dbReference type="InterPro" id="IPR001480">
    <property type="entry name" value="Bulb-type_lectin_dom"/>
</dbReference>
<dbReference type="AlphaFoldDB" id="A0AAU9RGQ8"/>
<comment type="caution">
    <text evidence="6">The sequence shown here is derived from an EMBL/GenBank/DDBJ whole genome shotgun (WGS) entry which is preliminary data.</text>
</comment>
<protein>
    <recommendedName>
        <fullName evidence="5">Bulb-type lectin domain-containing protein</fullName>
    </recommendedName>
</protein>
<feature type="signal peptide" evidence="4">
    <location>
        <begin position="1"/>
        <end position="20"/>
    </location>
</feature>
<dbReference type="PANTHER" id="PTHR32444:SF63">
    <property type="entry name" value="G-TYPE LECTIN S-RECEPTOR-LIKE SERINE_THREONINE-PROTEIN KINASE RKS1"/>
    <property type="match status" value="1"/>
</dbReference>
<keyword evidence="7" id="KW-1185">Reference proteome</keyword>
<feature type="chain" id="PRO_5043762383" description="Bulb-type lectin domain-containing protein" evidence="4">
    <location>
        <begin position="21"/>
        <end position="240"/>
    </location>
</feature>
<dbReference type="EMBL" id="CAJVSB020000193">
    <property type="protein sequence ID" value="CAH2042826.1"/>
    <property type="molecule type" value="Genomic_DNA"/>
</dbReference>